<evidence type="ECO:0000256" key="2">
    <source>
        <dbReference type="ARBA" id="ARBA00022679"/>
    </source>
</evidence>
<dbReference type="GO" id="GO:0008033">
    <property type="term" value="P:tRNA processing"/>
    <property type="evidence" value="ECO:0007669"/>
    <property type="project" value="UniProtKB-KW"/>
</dbReference>
<evidence type="ECO:0000256" key="5">
    <source>
        <dbReference type="ARBA" id="ARBA00022723"/>
    </source>
</evidence>
<evidence type="ECO:0000256" key="1">
    <source>
        <dbReference type="ARBA" id="ARBA00001946"/>
    </source>
</evidence>
<keyword evidence="4" id="KW-0548">Nucleotidyltransferase</keyword>
<name>A0A1F6DCC4_9BACT</name>
<accession>A0A1F6DCC4</accession>
<dbReference type="InterPro" id="IPR043519">
    <property type="entry name" value="NT_sf"/>
</dbReference>
<evidence type="ECO:0000259" key="10">
    <source>
        <dbReference type="PROSITE" id="PS51831"/>
    </source>
</evidence>
<dbReference type="PROSITE" id="PS51831">
    <property type="entry name" value="HD"/>
    <property type="match status" value="1"/>
</dbReference>
<evidence type="ECO:0000256" key="3">
    <source>
        <dbReference type="ARBA" id="ARBA00022694"/>
    </source>
</evidence>
<keyword evidence="2 8" id="KW-0808">Transferase</keyword>
<dbReference type="InterPro" id="IPR050264">
    <property type="entry name" value="Bact_CCA-adding_enz_type3_sf"/>
</dbReference>
<dbReference type="SUPFAM" id="SSF81891">
    <property type="entry name" value="Poly A polymerase C-terminal region-like"/>
    <property type="match status" value="1"/>
</dbReference>
<dbReference type="PANTHER" id="PTHR46173:SF1">
    <property type="entry name" value="CCA TRNA NUCLEOTIDYLTRANSFERASE 1, MITOCHONDRIAL"/>
    <property type="match status" value="1"/>
</dbReference>
<comment type="similarity">
    <text evidence="8">Belongs to the tRNA nucleotidyltransferase/poly(A) polymerase family.</text>
</comment>
<dbReference type="CDD" id="cd05398">
    <property type="entry name" value="NT_ClassII-CCAase"/>
    <property type="match status" value="1"/>
</dbReference>
<dbReference type="STRING" id="1798492.A3C89_03785"/>
<dbReference type="Gene3D" id="1.10.246.80">
    <property type="match status" value="1"/>
</dbReference>
<evidence type="ECO:0000256" key="6">
    <source>
        <dbReference type="ARBA" id="ARBA00022741"/>
    </source>
</evidence>
<comment type="cofactor">
    <cofactor evidence="1">
        <name>Mg(2+)</name>
        <dbReference type="ChEBI" id="CHEBI:18420"/>
    </cofactor>
</comment>
<sequence length="491" mass="56068">MIQVMREDIPAPVRNVAKVLREAGFDAYLVGGCTRDLMLSRAPKDWDLTTNAHPDQIVVLFENSYCNNDYGTVGVVTESEDEKLKVVEVTPYRAESGYSDARRPDEVRFGVSLQEDLARRDFTVNAIALDPESLVIIDPFGGLDDLNAKRLVAVGVAQERFAEDALRMMRAVRFAAELDFVIDADTMTAIFANAENLKRISWERIRDEFTKMLMSGNPMQGIIFLEKLGLLPYVMPELLDSIKIEQNQAHAFDVYEHLLRSMQHAADKGWPLILRMAALLHDVGKPATRRFSEEKKDWTFYSHEVVGAKMAKVILDRMKYPKDFRDVAVKLVRWHMFFSDPDQITLSAVRRTIRNVGEEHIHDLLSLRICDRVGTGRPKEQPFRFRTYKAMVDEALRDPISVKMLKIDGSRIMAITGEKPGPKLGHTLLALLEEVLDDPAKNTEDYLEPRAEMYMTLDVEELAKFAEAGKEKRNELEAQEKKDIRRKHKVG</sequence>
<comment type="caution">
    <text evidence="11">The sequence shown here is derived from an EMBL/GenBank/DDBJ whole genome shotgun (WGS) entry which is preliminary data.</text>
</comment>
<keyword evidence="7" id="KW-0460">Magnesium</keyword>
<dbReference type="InterPro" id="IPR032828">
    <property type="entry name" value="PolyA_RNA-bd"/>
</dbReference>
<dbReference type="InterPro" id="IPR006674">
    <property type="entry name" value="HD_domain"/>
</dbReference>
<evidence type="ECO:0000256" key="8">
    <source>
        <dbReference type="RuleBase" id="RU003953"/>
    </source>
</evidence>
<dbReference type="Gene3D" id="3.30.460.10">
    <property type="entry name" value="Beta Polymerase, domain 2"/>
    <property type="match status" value="1"/>
</dbReference>
<keyword evidence="8" id="KW-0694">RNA-binding</keyword>
<feature type="compositionally biased region" description="Basic and acidic residues" evidence="9">
    <location>
        <begin position="468"/>
        <end position="483"/>
    </location>
</feature>
<dbReference type="Pfam" id="PF01966">
    <property type="entry name" value="HD"/>
    <property type="match status" value="1"/>
</dbReference>
<dbReference type="GO" id="GO:0000049">
    <property type="term" value="F:tRNA binding"/>
    <property type="evidence" value="ECO:0007669"/>
    <property type="project" value="TreeGrafter"/>
</dbReference>
<feature type="domain" description="HD" evidence="10">
    <location>
        <begin position="254"/>
        <end position="356"/>
    </location>
</feature>
<organism evidence="11 12">
    <name type="scientific">Candidatus Kaiserbacteria bacterium RIFCSPHIGHO2_02_FULL_50_50</name>
    <dbReference type="NCBI Taxonomy" id="1798492"/>
    <lineage>
        <taxon>Bacteria</taxon>
        <taxon>Candidatus Kaiseribacteriota</taxon>
    </lineage>
</organism>
<dbReference type="Gene3D" id="1.10.3090.10">
    <property type="entry name" value="cca-adding enzyme, domain 2"/>
    <property type="match status" value="1"/>
</dbReference>
<dbReference type="Pfam" id="PF01743">
    <property type="entry name" value="PolyA_pol"/>
    <property type="match status" value="1"/>
</dbReference>
<dbReference type="Proteomes" id="UP000178794">
    <property type="component" value="Unassembled WGS sequence"/>
</dbReference>
<dbReference type="InterPro" id="IPR006675">
    <property type="entry name" value="HDIG_dom"/>
</dbReference>
<evidence type="ECO:0000256" key="9">
    <source>
        <dbReference type="SAM" id="MobiDB-lite"/>
    </source>
</evidence>
<reference evidence="11 12" key="1">
    <citation type="journal article" date="2016" name="Nat. Commun.">
        <title>Thousands of microbial genomes shed light on interconnected biogeochemical processes in an aquifer system.</title>
        <authorList>
            <person name="Anantharaman K."/>
            <person name="Brown C.T."/>
            <person name="Hug L.A."/>
            <person name="Sharon I."/>
            <person name="Castelle C.J."/>
            <person name="Probst A.J."/>
            <person name="Thomas B.C."/>
            <person name="Singh A."/>
            <person name="Wilkins M.J."/>
            <person name="Karaoz U."/>
            <person name="Brodie E.L."/>
            <person name="Williams K.H."/>
            <person name="Hubbard S.S."/>
            <person name="Banfield J.F."/>
        </authorList>
    </citation>
    <scope>NUCLEOTIDE SEQUENCE [LARGE SCALE GENOMIC DNA]</scope>
</reference>
<feature type="region of interest" description="Disordered" evidence="9">
    <location>
        <begin position="468"/>
        <end position="491"/>
    </location>
</feature>
<proteinExistence type="inferred from homology"/>
<dbReference type="CDD" id="cd00077">
    <property type="entry name" value="HDc"/>
    <property type="match status" value="1"/>
</dbReference>
<dbReference type="GO" id="GO:0000166">
    <property type="term" value="F:nucleotide binding"/>
    <property type="evidence" value="ECO:0007669"/>
    <property type="project" value="UniProtKB-KW"/>
</dbReference>
<dbReference type="AlphaFoldDB" id="A0A1F6DCC4"/>
<keyword evidence="3" id="KW-0819">tRNA processing</keyword>
<evidence type="ECO:0000313" key="11">
    <source>
        <dbReference type="EMBL" id="OGG58980.1"/>
    </source>
</evidence>
<evidence type="ECO:0000256" key="4">
    <source>
        <dbReference type="ARBA" id="ARBA00022695"/>
    </source>
</evidence>
<keyword evidence="5" id="KW-0479">Metal-binding</keyword>
<dbReference type="Pfam" id="PF12627">
    <property type="entry name" value="PolyA_pol_RNAbd"/>
    <property type="match status" value="1"/>
</dbReference>
<keyword evidence="6" id="KW-0547">Nucleotide-binding</keyword>
<evidence type="ECO:0000256" key="7">
    <source>
        <dbReference type="ARBA" id="ARBA00022842"/>
    </source>
</evidence>
<dbReference type="PANTHER" id="PTHR46173">
    <property type="entry name" value="CCA TRNA NUCLEOTIDYLTRANSFERASE 1, MITOCHONDRIAL"/>
    <property type="match status" value="1"/>
</dbReference>
<gene>
    <name evidence="11" type="ORF">A3C89_03785</name>
</gene>
<dbReference type="NCBIfam" id="TIGR00277">
    <property type="entry name" value="HDIG"/>
    <property type="match status" value="1"/>
</dbReference>
<dbReference type="SUPFAM" id="SSF81301">
    <property type="entry name" value="Nucleotidyltransferase"/>
    <property type="match status" value="1"/>
</dbReference>
<dbReference type="GO" id="GO:0046872">
    <property type="term" value="F:metal ion binding"/>
    <property type="evidence" value="ECO:0007669"/>
    <property type="project" value="UniProtKB-KW"/>
</dbReference>
<evidence type="ECO:0000313" key="12">
    <source>
        <dbReference type="Proteomes" id="UP000178794"/>
    </source>
</evidence>
<dbReference type="InterPro" id="IPR003607">
    <property type="entry name" value="HD/PDEase_dom"/>
</dbReference>
<dbReference type="InterPro" id="IPR002646">
    <property type="entry name" value="PolA_pol_head_dom"/>
</dbReference>
<dbReference type="EMBL" id="MFLF01000021">
    <property type="protein sequence ID" value="OGG58980.1"/>
    <property type="molecule type" value="Genomic_DNA"/>
</dbReference>
<dbReference type="GO" id="GO:0016779">
    <property type="term" value="F:nucleotidyltransferase activity"/>
    <property type="evidence" value="ECO:0007669"/>
    <property type="project" value="UniProtKB-KW"/>
</dbReference>
<dbReference type="SMART" id="SM00471">
    <property type="entry name" value="HDc"/>
    <property type="match status" value="1"/>
</dbReference>
<protein>
    <recommendedName>
        <fullName evidence="10">HD domain-containing protein</fullName>
    </recommendedName>
</protein>